<organism evidence="1 2">
    <name type="scientific">Dioscorea alata</name>
    <name type="common">Purple yam</name>
    <dbReference type="NCBI Taxonomy" id="55571"/>
    <lineage>
        <taxon>Eukaryota</taxon>
        <taxon>Viridiplantae</taxon>
        <taxon>Streptophyta</taxon>
        <taxon>Embryophyta</taxon>
        <taxon>Tracheophyta</taxon>
        <taxon>Spermatophyta</taxon>
        <taxon>Magnoliopsida</taxon>
        <taxon>Liliopsida</taxon>
        <taxon>Dioscoreales</taxon>
        <taxon>Dioscoreaceae</taxon>
        <taxon>Dioscorea</taxon>
    </lineage>
</organism>
<keyword evidence="2" id="KW-1185">Reference proteome</keyword>
<comment type="caution">
    <text evidence="1">The sequence shown here is derived from an EMBL/GenBank/DDBJ whole genome shotgun (WGS) entry which is preliminary data.</text>
</comment>
<reference evidence="2" key="1">
    <citation type="journal article" date="2022" name="Nat. Commun.">
        <title>Chromosome evolution and the genetic basis of agronomically important traits in greater yam.</title>
        <authorList>
            <person name="Bredeson J.V."/>
            <person name="Lyons J.B."/>
            <person name="Oniyinde I.O."/>
            <person name="Okereke N.R."/>
            <person name="Kolade O."/>
            <person name="Nnabue I."/>
            <person name="Nwadili C.O."/>
            <person name="Hribova E."/>
            <person name="Parker M."/>
            <person name="Nwogha J."/>
            <person name="Shu S."/>
            <person name="Carlson J."/>
            <person name="Kariba R."/>
            <person name="Muthemba S."/>
            <person name="Knop K."/>
            <person name="Barton G.J."/>
            <person name="Sherwood A.V."/>
            <person name="Lopez-Montes A."/>
            <person name="Asiedu R."/>
            <person name="Jamnadass R."/>
            <person name="Muchugi A."/>
            <person name="Goodstein D."/>
            <person name="Egesi C.N."/>
            <person name="Featherston J."/>
            <person name="Asfaw A."/>
            <person name="Simpson G.G."/>
            <person name="Dolezel J."/>
            <person name="Hendre P.S."/>
            <person name="Van Deynze A."/>
            <person name="Kumar P.L."/>
            <person name="Obidiegwu J.E."/>
            <person name="Bhattacharjee R."/>
            <person name="Rokhsar D.S."/>
        </authorList>
    </citation>
    <scope>NUCLEOTIDE SEQUENCE [LARGE SCALE GENOMIC DNA]</scope>
    <source>
        <strain evidence="2">cv. TDa95/00328</strain>
    </source>
</reference>
<dbReference type="Proteomes" id="UP000827976">
    <property type="component" value="Chromosome 3"/>
</dbReference>
<evidence type="ECO:0000313" key="1">
    <source>
        <dbReference type="EMBL" id="KAH7688218.1"/>
    </source>
</evidence>
<protein>
    <submittedName>
        <fullName evidence="1">Uncharacterized protein</fullName>
    </submittedName>
</protein>
<accession>A0ACB7WJM8</accession>
<gene>
    <name evidence="1" type="ORF">IHE45_03G018400</name>
</gene>
<sequence>MDSRIGIMAILREAISIPRRNKKLFIPVLLLAFIPSSFLLMGNYVSILPFLFNFIIKLHLLSKTHASNPEFYSILVDLKQDAESLIHVDIVFTISSYIISLFSMIVIIHATSMVFSGKQVTIKDLFSMIKRRWKGPVITRVYFTILWIGYTVLSVCLIAILMLNSNGSVRVFLFSGFVAVLVRLFYVYLSMVWMMGLVISVLDEACYGLGAMGKAGELIKGRKLQGFFISFTLLCFDTMLVGIYSLVISTVHPQLKVQKVDGMLILTVSVLLKIFSQTVYTLFYYECRKSQGKLDEELGGIFYAKVPNSLNVNDV</sequence>
<dbReference type="EMBL" id="CM037013">
    <property type="protein sequence ID" value="KAH7688218.1"/>
    <property type="molecule type" value="Genomic_DNA"/>
</dbReference>
<name>A0ACB7WJM8_DIOAL</name>
<evidence type="ECO:0000313" key="2">
    <source>
        <dbReference type="Proteomes" id="UP000827976"/>
    </source>
</evidence>
<proteinExistence type="predicted"/>